<keyword evidence="1" id="KW-0812">Transmembrane</keyword>
<evidence type="ECO:0000256" key="1">
    <source>
        <dbReference type="SAM" id="Phobius"/>
    </source>
</evidence>
<feature type="transmembrane region" description="Helical" evidence="1">
    <location>
        <begin position="407"/>
        <end position="426"/>
    </location>
</feature>
<keyword evidence="1" id="KW-1133">Transmembrane helix</keyword>
<keyword evidence="3" id="KW-1185">Reference proteome</keyword>
<feature type="non-terminal residue" evidence="2">
    <location>
        <position position="432"/>
    </location>
</feature>
<dbReference type="EMBL" id="BTSX01000005">
    <property type="protein sequence ID" value="GMS99111.1"/>
    <property type="molecule type" value="Genomic_DNA"/>
</dbReference>
<dbReference type="SUPFAM" id="SSF53850">
    <property type="entry name" value="Periplasmic binding protein-like II"/>
    <property type="match status" value="1"/>
</dbReference>
<dbReference type="Proteomes" id="UP001432027">
    <property type="component" value="Unassembled WGS sequence"/>
</dbReference>
<sequence length="432" mass="48647">MRYYPNLTFILAVGHIMPDADISGSCPYQPKFRPTVDCLYPGRCLEIISMLTEWLQSRMEVVVIPKDKVNVWGYPRPDEDPSTNVIQMTLDGAIDTSCTFWQDDPNITDVIYSNPVFQLELIFIVREQANEGDIFATFDVFTPTVWAVCGLTFFVNAFTFAIVSIIEQRLSGNGVTLRDVIDRVWNVIRMQLRMAVERPNRASRETSAGKILFLEFNLFQTFLLTSLYSGLLLSFLLYETNKLPFADGNEAVALIASGRFKLVLLRENDATDRVRFSQLPMMVALRNALIVNPPTYVNSSEVALDLITAGTHIAMDFVDSDLRMIAESQCNLISISSGLPRVPISFMLNKRATRLRKALNNAIASNGEFILRTFNKYFDPAFRPYSLRDNCTSEEPQASSRLNLTKVSGIFALLCVCLLGSSAAFFTENIVY</sequence>
<dbReference type="InterPro" id="IPR040128">
    <property type="entry name" value="T25E4.2-like"/>
</dbReference>
<feature type="transmembrane region" description="Helical" evidence="1">
    <location>
        <begin position="145"/>
        <end position="166"/>
    </location>
</feature>
<gene>
    <name evidence="2" type="ORF">PENTCL1PPCAC_21286</name>
</gene>
<accession>A0AAV5TY15</accession>
<keyword evidence="1" id="KW-0472">Membrane</keyword>
<dbReference type="Gene3D" id="1.10.287.70">
    <property type="match status" value="1"/>
</dbReference>
<protein>
    <recommendedName>
        <fullName evidence="4">Solute-binding protein family 3/N-terminal domain-containing protein</fullName>
    </recommendedName>
</protein>
<proteinExistence type="predicted"/>
<dbReference type="PANTHER" id="PTHR22714:SF7">
    <property type="entry name" value="SOLUTE-BINDING PROTEIN FAMILY 3_N-TERMINAL DOMAIN-CONTAINING PROTEIN"/>
    <property type="match status" value="1"/>
</dbReference>
<reference evidence="2" key="1">
    <citation type="submission" date="2023-10" db="EMBL/GenBank/DDBJ databases">
        <title>Genome assembly of Pristionchus species.</title>
        <authorList>
            <person name="Yoshida K."/>
            <person name="Sommer R.J."/>
        </authorList>
    </citation>
    <scope>NUCLEOTIDE SEQUENCE</scope>
    <source>
        <strain evidence="2">RS0144</strain>
    </source>
</reference>
<evidence type="ECO:0000313" key="3">
    <source>
        <dbReference type="Proteomes" id="UP001432027"/>
    </source>
</evidence>
<dbReference type="AlphaFoldDB" id="A0AAV5TY15"/>
<dbReference type="PANTHER" id="PTHR22714">
    <property type="entry name" value="PROTEIN CBG02446-RELATED"/>
    <property type="match status" value="1"/>
</dbReference>
<evidence type="ECO:0000313" key="2">
    <source>
        <dbReference type="EMBL" id="GMS99111.1"/>
    </source>
</evidence>
<evidence type="ECO:0008006" key="4">
    <source>
        <dbReference type="Google" id="ProtNLM"/>
    </source>
</evidence>
<organism evidence="2 3">
    <name type="scientific">Pristionchus entomophagus</name>
    <dbReference type="NCBI Taxonomy" id="358040"/>
    <lineage>
        <taxon>Eukaryota</taxon>
        <taxon>Metazoa</taxon>
        <taxon>Ecdysozoa</taxon>
        <taxon>Nematoda</taxon>
        <taxon>Chromadorea</taxon>
        <taxon>Rhabditida</taxon>
        <taxon>Rhabditina</taxon>
        <taxon>Diplogasteromorpha</taxon>
        <taxon>Diplogasteroidea</taxon>
        <taxon>Neodiplogasteridae</taxon>
        <taxon>Pristionchus</taxon>
    </lineage>
</organism>
<name>A0AAV5TY15_9BILA</name>
<comment type="caution">
    <text evidence="2">The sequence shown here is derived from an EMBL/GenBank/DDBJ whole genome shotgun (WGS) entry which is preliminary data.</text>
</comment>
<feature type="transmembrane region" description="Helical" evidence="1">
    <location>
        <begin position="218"/>
        <end position="238"/>
    </location>
</feature>